<feature type="transmembrane region" description="Helical" evidence="2">
    <location>
        <begin position="213"/>
        <end position="235"/>
    </location>
</feature>
<gene>
    <name evidence="3" type="ORF">HYH03_012646</name>
</gene>
<evidence type="ECO:0000313" key="3">
    <source>
        <dbReference type="EMBL" id="KAG2488850.1"/>
    </source>
</evidence>
<comment type="caution">
    <text evidence="3">The sequence shown here is derived from an EMBL/GenBank/DDBJ whole genome shotgun (WGS) entry which is preliminary data.</text>
</comment>
<feature type="region of interest" description="Disordered" evidence="1">
    <location>
        <begin position="238"/>
        <end position="289"/>
    </location>
</feature>
<name>A0A835XSF8_9CHLO</name>
<feature type="compositionally biased region" description="Low complexity" evidence="1">
    <location>
        <begin position="54"/>
        <end position="74"/>
    </location>
</feature>
<dbReference type="EMBL" id="JAEHOE010000079">
    <property type="protein sequence ID" value="KAG2488850.1"/>
    <property type="molecule type" value="Genomic_DNA"/>
</dbReference>
<evidence type="ECO:0000256" key="1">
    <source>
        <dbReference type="SAM" id="MobiDB-lite"/>
    </source>
</evidence>
<feature type="compositionally biased region" description="Low complexity" evidence="1">
    <location>
        <begin position="242"/>
        <end position="260"/>
    </location>
</feature>
<dbReference type="Proteomes" id="UP000612055">
    <property type="component" value="Unassembled WGS sequence"/>
</dbReference>
<proteinExistence type="predicted"/>
<evidence type="ECO:0000256" key="2">
    <source>
        <dbReference type="SAM" id="Phobius"/>
    </source>
</evidence>
<reference evidence="3" key="1">
    <citation type="journal article" date="2020" name="bioRxiv">
        <title>Comparative genomics of Chlamydomonas.</title>
        <authorList>
            <person name="Craig R.J."/>
            <person name="Hasan A.R."/>
            <person name="Ness R.W."/>
            <person name="Keightley P.D."/>
        </authorList>
    </citation>
    <scope>NUCLEOTIDE SEQUENCE</scope>
    <source>
        <strain evidence="3">CCAP 11/70</strain>
    </source>
</reference>
<feature type="region of interest" description="Disordered" evidence="1">
    <location>
        <begin position="1"/>
        <end position="106"/>
    </location>
</feature>
<accession>A0A835XSF8</accession>
<keyword evidence="4" id="KW-1185">Reference proteome</keyword>
<feature type="compositionally biased region" description="Low complexity" evidence="1">
    <location>
        <begin position="267"/>
        <end position="283"/>
    </location>
</feature>
<keyword evidence="2" id="KW-0812">Transmembrane</keyword>
<feature type="compositionally biased region" description="Polar residues" evidence="1">
    <location>
        <begin position="84"/>
        <end position="93"/>
    </location>
</feature>
<dbReference type="AlphaFoldDB" id="A0A835XSF8"/>
<evidence type="ECO:0000313" key="4">
    <source>
        <dbReference type="Proteomes" id="UP000612055"/>
    </source>
</evidence>
<organism evidence="3 4">
    <name type="scientific">Edaphochlamys debaryana</name>
    <dbReference type="NCBI Taxonomy" id="47281"/>
    <lineage>
        <taxon>Eukaryota</taxon>
        <taxon>Viridiplantae</taxon>
        <taxon>Chlorophyta</taxon>
        <taxon>core chlorophytes</taxon>
        <taxon>Chlorophyceae</taxon>
        <taxon>CS clade</taxon>
        <taxon>Chlamydomonadales</taxon>
        <taxon>Chlamydomonadales incertae sedis</taxon>
        <taxon>Edaphochlamys</taxon>
    </lineage>
</organism>
<feature type="transmembrane region" description="Helical" evidence="2">
    <location>
        <begin position="113"/>
        <end position="136"/>
    </location>
</feature>
<sequence length="289" mass="28580">MRLSLQRVATAPGGGSCRVRRATGCQSASPPVGSRHTLPRQRGGSIASIADVGPSASAPDASRDAAAAARTPPSAHTPCPLSSPHFQAASSANVPAEDTSGRTRAFRSPGRSWLRWLAVAVGLAGLLVFAFLTGAWQGRATKLSGAGAAVQPSPVLSVAATPSGPPPNGPQPEGLLARAAKVHGQQVGDGMRQAATTLGQSIENGATAGATRLAFGMVTSMVAAAVIVCVTWLTVSNRRNDGSGNNRHLPSAPGPATSAAPPVPNHTSAPSPSASPSGATAAPGGAGLS</sequence>
<keyword evidence="2" id="KW-0472">Membrane</keyword>
<protein>
    <submittedName>
        <fullName evidence="3">Uncharacterized protein</fullName>
    </submittedName>
</protein>
<keyword evidence="2" id="KW-1133">Transmembrane helix</keyword>